<comment type="caution">
    <text evidence="1">The sequence shown here is derived from an EMBL/GenBank/DDBJ whole genome shotgun (WGS) entry which is preliminary data.</text>
</comment>
<dbReference type="AlphaFoldDB" id="A0AAV8XCZ5"/>
<evidence type="ECO:0000313" key="2">
    <source>
        <dbReference type="Proteomes" id="UP001162156"/>
    </source>
</evidence>
<keyword evidence="2" id="KW-1185">Reference proteome</keyword>
<protein>
    <submittedName>
        <fullName evidence="1">Uncharacterized protein</fullName>
    </submittedName>
</protein>
<organism evidence="1 2">
    <name type="scientific">Rhamnusium bicolor</name>
    <dbReference type="NCBI Taxonomy" id="1586634"/>
    <lineage>
        <taxon>Eukaryota</taxon>
        <taxon>Metazoa</taxon>
        <taxon>Ecdysozoa</taxon>
        <taxon>Arthropoda</taxon>
        <taxon>Hexapoda</taxon>
        <taxon>Insecta</taxon>
        <taxon>Pterygota</taxon>
        <taxon>Neoptera</taxon>
        <taxon>Endopterygota</taxon>
        <taxon>Coleoptera</taxon>
        <taxon>Polyphaga</taxon>
        <taxon>Cucujiformia</taxon>
        <taxon>Chrysomeloidea</taxon>
        <taxon>Cerambycidae</taxon>
        <taxon>Lepturinae</taxon>
        <taxon>Rhagiini</taxon>
        <taxon>Rhamnusium</taxon>
    </lineage>
</organism>
<reference evidence="1" key="1">
    <citation type="journal article" date="2023" name="Insect Mol. Biol.">
        <title>Genome sequencing provides insights into the evolution of gene families encoding plant cell wall-degrading enzymes in longhorned beetles.</title>
        <authorList>
            <person name="Shin N.R."/>
            <person name="Okamura Y."/>
            <person name="Kirsch R."/>
            <person name="Pauchet Y."/>
        </authorList>
    </citation>
    <scope>NUCLEOTIDE SEQUENCE</scope>
    <source>
        <strain evidence="1">RBIC_L_NR</strain>
    </source>
</reference>
<accession>A0AAV8XCZ5</accession>
<sequence length="70" mass="8301">MDFASKIILFVAVPYFTKEPNESMQLKMKLLNLVVRLEVFQSQKLNGFITVNLYQRLHIIQDVKYIKIKL</sequence>
<proteinExistence type="predicted"/>
<gene>
    <name evidence="1" type="ORF">NQ314_012340</name>
</gene>
<dbReference type="EMBL" id="JANEYF010003410">
    <property type="protein sequence ID" value="KAJ8936477.1"/>
    <property type="molecule type" value="Genomic_DNA"/>
</dbReference>
<name>A0AAV8XCZ5_9CUCU</name>
<dbReference type="Proteomes" id="UP001162156">
    <property type="component" value="Unassembled WGS sequence"/>
</dbReference>
<evidence type="ECO:0000313" key="1">
    <source>
        <dbReference type="EMBL" id="KAJ8936477.1"/>
    </source>
</evidence>